<evidence type="ECO:0000313" key="3">
    <source>
        <dbReference type="Proteomes" id="UP000191408"/>
    </source>
</evidence>
<accession>A0A1V6P450</accession>
<protein>
    <submittedName>
        <fullName evidence="2">Uncharacterized protein</fullName>
    </submittedName>
</protein>
<reference evidence="3" key="1">
    <citation type="journal article" date="2017" name="Nat. Microbiol.">
        <title>Global analysis of biosynthetic gene clusters reveals vast potential of secondary metabolite production in Penicillium species.</title>
        <authorList>
            <person name="Nielsen J.C."/>
            <person name="Grijseels S."/>
            <person name="Prigent S."/>
            <person name="Ji B."/>
            <person name="Dainat J."/>
            <person name="Nielsen K.F."/>
            <person name="Frisvad J.C."/>
            <person name="Workman M."/>
            <person name="Nielsen J."/>
        </authorList>
    </citation>
    <scope>NUCLEOTIDE SEQUENCE [LARGE SCALE GENOMIC DNA]</scope>
    <source>
        <strain evidence="3">IBT 4502</strain>
    </source>
</reference>
<sequence length="55" mass="6018">MEGGMPLLLSAVWLTAAGLIYNPLGAWLDDKVNSRRGMYMISFAGIIISTSCWLL</sequence>
<name>A0A1V6P450_PENPO</name>
<gene>
    <name evidence="2" type="ORF">PENPOL_c001G06004</name>
</gene>
<proteinExistence type="predicted"/>
<evidence type="ECO:0000313" key="2">
    <source>
        <dbReference type="EMBL" id="OQD71562.1"/>
    </source>
</evidence>
<organism evidence="2 3">
    <name type="scientific">Penicillium polonicum</name>
    <dbReference type="NCBI Taxonomy" id="60169"/>
    <lineage>
        <taxon>Eukaryota</taxon>
        <taxon>Fungi</taxon>
        <taxon>Dikarya</taxon>
        <taxon>Ascomycota</taxon>
        <taxon>Pezizomycotina</taxon>
        <taxon>Eurotiomycetes</taxon>
        <taxon>Eurotiomycetidae</taxon>
        <taxon>Eurotiales</taxon>
        <taxon>Aspergillaceae</taxon>
        <taxon>Penicillium</taxon>
    </lineage>
</organism>
<dbReference type="OrthoDB" id="6612291at2759"/>
<evidence type="ECO:0000256" key="1">
    <source>
        <dbReference type="SAM" id="Phobius"/>
    </source>
</evidence>
<dbReference type="EMBL" id="MDYM01000001">
    <property type="protein sequence ID" value="OQD71562.1"/>
    <property type="molecule type" value="Genomic_DNA"/>
</dbReference>
<dbReference type="Proteomes" id="UP000191408">
    <property type="component" value="Unassembled WGS sequence"/>
</dbReference>
<keyword evidence="1" id="KW-0812">Transmembrane</keyword>
<feature type="transmembrane region" description="Helical" evidence="1">
    <location>
        <begin position="38"/>
        <end position="54"/>
    </location>
</feature>
<dbReference type="STRING" id="60169.A0A1V6P450"/>
<keyword evidence="1" id="KW-1133">Transmembrane helix</keyword>
<keyword evidence="3" id="KW-1185">Reference proteome</keyword>
<dbReference type="AlphaFoldDB" id="A0A1V6P450"/>
<keyword evidence="1" id="KW-0472">Membrane</keyword>
<comment type="caution">
    <text evidence="2">The sequence shown here is derived from an EMBL/GenBank/DDBJ whole genome shotgun (WGS) entry which is preliminary data.</text>
</comment>